<dbReference type="GeneID" id="36620018"/>
<dbReference type="EMBL" id="KZ679773">
    <property type="protein sequence ID" value="PTB47307.1"/>
    <property type="molecule type" value="Genomic_DNA"/>
</dbReference>
<reference evidence="1 2" key="1">
    <citation type="submission" date="2016-07" db="EMBL/GenBank/DDBJ databases">
        <title>Multiple horizontal gene transfer events from other fungi enriched the ability of initially mycotrophic Trichoderma (Ascomycota) to feed on dead plant biomass.</title>
        <authorList>
            <consortium name="DOE Joint Genome Institute"/>
            <person name="Aerts A."/>
            <person name="Atanasova L."/>
            <person name="Chenthamara K."/>
            <person name="Zhang J."/>
            <person name="Grujic M."/>
            <person name="Henrissat B."/>
            <person name="Kuo A."/>
            <person name="Salamov A."/>
            <person name="Lipzen A."/>
            <person name="Labutti K."/>
            <person name="Barry K."/>
            <person name="Miao Y."/>
            <person name="Rahimi M.J."/>
            <person name="Shen Q."/>
            <person name="Grigoriev I.V."/>
            <person name="Kubicek C.P."/>
            <person name="Druzhinina I.S."/>
        </authorList>
    </citation>
    <scope>NUCLEOTIDE SEQUENCE [LARGE SCALE GENOMIC DNA]</scope>
    <source>
        <strain evidence="1 2">CBS 226.95</strain>
    </source>
</reference>
<protein>
    <submittedName>
        <fullName evidence="1">Uncharacterized protein</fullName>
    </submittedName>
</protein>
<evidence type="ECO:0000313" key="1">
    <source>
        <dbReference type="EMBL" id="PTB47307.1"/>
    </source>
</evidence>
<gene>
    <name evidence="1" type="ORF">M431DRAFT_102563</name>
</gene>
<accession>A0A2T3ZR78</accession>
<sequence length="73" mass="8756">NIKINRLSDKLDFKKLRPYKITKKIRPVNYKIDLLLTLRKRGKTIYLNFYILLLEKALVDKEIGKVIRDKIVI</sequence>
<proteinExistence type="predicted"/>
<keyword evidence="2" id="KW-1185">Reference proteome</keyword>
<name>A0A2T3ZR78_TRIHA</name>
<dbReference type="AlphaFoldDB" id="A0A2T3ZR78"/>
<dbReference type="Proteomes" id="UP000241690">
    <property type="component" value="Unassembled WGS sequence"/>
</dbReference>
<evidence type="ECO:0000313" key="2">
    <source>
        <dbReference type="Proteomes" id="UP000241690"/>
    </source>
</evidence>
<dbReference type="RefSeq" id="XP_024766984.1">
    <property type="nucleotide sequence ID" value="XM_024911459.1"/>
</dbReference>
<organism evidence="1 2">
    <name type="scientific">Trichoderma harzianum CBS 226.95</name>
    <dbReference type="NCBI Taxonomy" id="983964"/>
    <lineage>
        <taxon>Eukaryota</taxon>
        <taxon>Fungi</taxon>
        <taxon>Dikarya</taxon>
        <taxon>Ascomycota</taxon>
        <taxon>Pezizomycotina</taxon>
        <taxon>Sordariomycetes</taxon>
        <taxon>Hypocreomycetidae</taxon>
        <taxon>Hypocreales</taxon>
        <taxon>Hypocreaceae</taxon>
        <taxon>Trichoderma</taxon>
    </lineage>
</organism>
<feature type="non-terminal residue" evidence="1">
    <location>
        <position position="1"/>
    </location>
</feature>